<dbReference type="PANTHER" id="PTHR43775">
    <property type="entry name" value="FATTY ACID SYNTHASE"/>
    <property type="match status" value="1"/>
</dbReference>
<name>A0ABN3XNG7_9ACTN</name>
<dbReference type="SMART" id="SM00823">
    <property type="entry name" value="PKS_PP"/>
    <property type="match status" value="1"/>
</dbReference>
<dbReference type="SUPFAM" id="SSF50129">
    <property type="entry name" value="GroES-like"/>
    <property type="match status" value="1"/>
</dbReference>
<keyword evidence="6" id="KW-0045">Antibiotic biosynthesis</keyword>
<dbReference type="PROSITE" id="PS00012">
    <property type="entry name" value="PHOSPHOPANTETHEINE"/>
    <property type="match status" value="1"/>
</dbReference>
<dbReference type="InterPro" id="IPR057326">
    <property type="entry name" value="KR_dom"/>
</dbReference>
<dbReference type="CDD" id="cd00833">
    <property type="entry name" value="PKS"/>
    <property type="match status" value="1"/>
</dbReference>
<comment type="pathway">
    <text evidence="1">Antibiotic biosynthesis.</text>
</comment>
<dbReference type="SMART" id="SM00825">
    <property type="entry name" value="PKS_KS"/>
    <property type="match status" value="1"/>
</dbReference>
<dbReference type="InterPro" id="IPR013968">
    <property type="entry name" value="PKS_KR"/>
</dbReference>
<dbReference type="Gene3D" id="3.40.366.10">
    <property type="entry name" value="Malonyl-Coenzyme A Acyl Carrier Protein, domain 2"/>
    <property type="match status" value="1"/>
</dbReference>
<dbReference type="PANTHER" id="PTHR43775:SF37">
    <property type="entry name" value="SI:DKEY-61P9.11"/>
    <property type="match status" value="1"/>
</dbReference>
<dbReference type="RefSeq" id="WP_344500697.1">
    <property type="nucleotide sequence ID" value="NZ_BAAAUD010000111.1"/>
</dbReference>
<dbReference type="InterPro" id="IPR013149">
    <property type="entry name" value="ADH-like_C"/>
</dbReference>
<dbReference type="InterPro" id="IPR014043">
    <property type="entry name" value="Acyl_transferase_dom"/>
</dbReference>
<dbReference type="Pfam" id="PF21089">
    <property type="entry name" value="PKS_DH_N"/>
    <property type="match status" value="1"/>
</dbReference>
<dbReference type="Pfam" id="PF08659">
    <property type="entry name" value="KR"/>
    <property type="match status" value="1"/>
</dbReference>
<dbReference type="InterPro" id="IPR011032">
    <property type="entry name" value="GroES-like_sf"/>
</dbReference>
<feature type="region of interest" description="C-terminal hotdog fold" evidence="9">
    <location>
        <begin position="1050"/>
        <end position="1190"/>
    </location>
</feature>
<keyword evidence="5" id="KW-0521">NADP</keyword>
<dbReference type="InterPro" id="IPR050091">
    <property type="entry name" value="PKS_NRPS_Biosynth_Enz"/>
</dbReference>
<feature type="region of interest" description="N-terminal hotdog fold" evidence="9">
    <location>
        <begin position="917"/>
        <end position="1036"/>
    </location>
</feature>
<dbReference type="InterPro" id="IPR049551">
    <property type="entry name" value="PKS_DH_C"/>
</dbReference>
<dbReference type="SMART" id="SM00822">
    <property type="entry name" value="PKS_KR"/>
    <property type="match status" value="1"/>
</dbReference>
<feature type="region of interest" description="Disordered" evidence="10">
    <location>
        <begin position="517"/>
        <end position="539"/>
    </location>
</feature>
<dbReference type="InterPro" id="IPR014031">
    <property type="entry name" value="Ketoacyl_synth_C"/>
</dbReference>
<dbReference type="SUPFAM" id="SSF53335">
    <property type="entry name" value="S-adenosyl-L-methionine-dependent methyltransferases"/>
    <property type="match status" value="1"/>
</dbReference>
<gene>
    <name evidence="14" type="ORF">GCM10010446_67100</name>
</gene>
<dbReference type="SUPFAM" id="SSF52151">
    <property type="entry name" value="FabD/lysophospholipase-like"/>
    <property type="match status" value="1"/>
</dbReference>
<comment type="caution">
    <text evidence="14">The sequence shown here is derived from an EMBL/GenBank/DDBJ whole genome shotgun (WGS) entry which is preliminary data.</text>
</comment>
<dbReference type="SUPFAM" id="SSF51735">
    <property type="entry name" value="NAD(P)-binding Rossmann-fold domains"/>
    <property type="match status" value="3"/>
</dbReference>
<dbReference type="PROSITE" id="PS00606">
    <property type="entry name" value="KS3_1"/>
    <property type="match status" value="1"/>
</dbReference>
<keyword evidence="3" id="KW-0597">Phosphoprotein</keyword>
<dbReference type="Pfam" id="PF08242">
    <property type="entry name" value="Methyltransf_12"/>
    <property type="match status" value="1"/>
</dbReference>
<dbReference type="InterPro" id="IPR049900">
    <property type="entry name" value="PKS_mFAS_DH"/>
</dbReference>
<dbReference type="InterPro" id="IPR032821">
    <property type="entry name" value="PKS_assoc"/>
</dbReference>
<dbReference type="InterPro" id="IPR016039">
    <property type="entry name" value="Thiolase-like"/>
</dbReference>
<evidence type="ECO:0000259" key="11">
    <source>
        <dbReference type="PROSITE" id="PS50075"/>
    </source>
</evidence>
<feature type="compositionally biased region" description="Polar residues" evidence="10">
    <location>
        <begin position="2520"/>
        <end position="2544"/>
    </location>
</feature>
<dbReference type="InterPro" id="IPR009081">
    <property type="entry name" value="PP-bd_ACP"/>
</dbReference>
<feature type="region of interest" description="Disordered" evidence="10">
    <location>
        <begin position="2519"/>
        <end position="2544"/>
    </location>
</feature>
<dbReference type="InterPro" id="IPR036291">
    <property type="entry name" value="NAD(P)-bd_dom_sf"/>
</dbReference>
<keyword evidence="7" id="KW-0511">Multifunctional enzyme</keyword>
<dbReference type="Gene3D" id="3.10.129.110">
    <property type="entry name" value="Polyketide synthase dehydratase"/>
    <property type="match status" value="1"/>
</dbReference>
<dbReference type="InterPro" id="IPR016036">
    <property type="entry name" value="Malonyl_transacylase_ACP-bd"/>
</dbReference>
<dbReference type="SMART" id="SM00829">
    <property type="entry name" value="PKS_ER"/>
    <property type="match status" value="1"/>
</dbReference>
<keyword evidence="4" id="KW-0808">Transferase</keyword>
<dbReference type="InterPro" id="IPR016035">
    <property type="entry name" value="Acyl_Trfase/lysoPLipase"/>
</dbReference>
<proteinExistence type="predicted"/>
<evidence type="ECO:0000256" key="3">
    <source>
        <dbReference type="ARBA" id="ARBA00022553"/>
    </source>
</evidence>
<sequence length="2544" mass="269116">MTEDLFSAAPERAIAIVGVSCRLPGGIHDMDGLWTALCTEREAVGDAPHDRFDARRFVADDMMRTGRSYTSAGGFLDDIAGFDAAYFGISPKEAAHMDPQHRLLLELAAEALDDAAIAPTRLAGSDTAVYVGISDASYGALQMMSLETVSPYTMAGAASSIAANRLSHAFDLRGPSMAVDTACSSSLVALDRACHTLWEGTSRVALCGGANILLSPYHYVGFSQASMLSRQGHCAAFSAEADGFVRAEGGGMVVLKPLADALSAGDRVLGVILGSGTNSDGHTVGLALPSAEAQEDLLRHVYTEAGVDPDEVVYFEAHGTGTPVGDPLEAQAIGRALGVRRISGALPIGSVKTNLGHLEPASGMAGLCKALLVLRHNTIPAMLHAENPNPAIDFTGLGLSLTPHQQALPVSVTARPVVGVNSFGFGGANAHVVLTAAPQVPARVAHTAPTEALPLLASARTPQALSEAAAAMAERLAGADDDAFYDLAYTSCLRRGAHEHRAAVFARSPHEAARGFASLARGEGPKETGRAPETGTGGTDALSAAVAQAATCGRVTFVFSGNGSQWAGMATDLIREEPVFRKAVEDVDAELQPRLGWSVLDELALPADRWSLTATEVAQPLLFAVQIGIVAVLRDRGVTPALVLGHSVGEVAAAYTSGALTLAQAARVIAERSRVQARTAGLGRMAAVGLGPERAAKEIAPWGDALEIAGVNGPKDVTIAGDADALAALGAHLDDHGVFFRDLDLDYAFHSRAMDGQRQALDEALQGLTPGEGDIAMYSTVTGGRVSGTALDAAYWWRNVREPVCFASAVERAVDDGGDILVEIGPHPVLRTYLRRITAARTGTSAVVVPTLRRDMSGSRQLAVVPAALIAAGAETDWDRYFPQPGRVVSLPAYPWQRERHWNGDADTWHRNGALVHPLLGGRVTAPHPVWEGSIEPALVPWLTDHRVAGSVVMPATGYAEMALAAGHATFGQAVEVEHLDILTALVVPWSEAPSIRTQVALHPDDGMLTVSSTSTRTPEPRAHVRARVRALLRPRPAALDLDALAESCPRHLTGEEHYAACADGGLDYGPTFQVLTGLDVGAGQVLARYRHDTPAHPYTAHPALLDGALQSGAPLLRELVEDGSAFLPTAIGAVRVWDEPSPDGVVWVRERSRTPNEVCWDIVLTDENGHVSAQLEGCRLRRVAAARRSPVQVHRTELRAAPRMDRPAAPSPLPSPRRIAEGAARSIGELARQRISPALPSMLLKEHLARNMAAAIAGLVPDPAQPFTTTDLVAGGALPKHARLWPLLFPLMEKAGLLTPIGDEHWQLTASRADTVHLTRQVASDSPAFTCALALATHQGRAMGRILRGHADPMELLVADHSAQALEQFYDVLPAARFPNQIAQALLREIVARWPQGRTLRILEVGAGTGGATAALLPVLPSDRTHYCFSDVSGFFFPRAQSRFAAYDFVEYRTLDLAHDPTGQGYTPHSFDLVIAGHSLHTAPDLADALRNVATLLAPGGQLLALEPHNPLDLVPFFGFLDSFYGNTDKELRPHSLLLPRDAWITLLQECGYPQVLQTGDETPEGHDGVSVLLAAVPSEGATASPAVVALPRQTATGTGAAAEPCTTSPDRNDTAFIVAVESGADQDLATGAATAMSQNGSPARVITMPDDDATWTQVLREAHGEPGTQTVAVVLVLGDTFATAPHELTAQAVRRAELLRSLVVAIDHASPAAPTELWLVTQPCGAIPSHEVTHELDAALWGMSRGLVNEVVGLVSRRVTLERTTDPTADALRLAQEILRPTEEDEVLLTAADRFVPRERPRALAQPSDGTVPFVLRVDNPGLSYQLAWEERALPQPGPGEVLLDVRATALNYRDLMCSVGLLPAEAVEGTPTAAGCGLECAGVVVACGEGVTELAPGDRVAGLVPASLASHVVADARALWPLPDDVSFAEAATLPVACATVRYGLGTLARLQPGETVLVHGAAGGVGLAALQYAETCGAQVIATAGSALKRDLLRSLGVRHVLDSRTLDFAAEVQKITGGRGVDVVLNSLAGEGMVRSLELLRPGGRFVELGKRDMYEGKSLPLRPFRNNITFFGLDLIGVLADEREAEQLLAVTKKELTAKAFRPLLHTAYPAARVDEAFRLMQHSRHIGKVVVTFDPLDEPPLIERTPTITRLDATATYLITGGTSGFGAATAHWLAELGARHIALVSRRGSEAPEAADVVTALTARGVTATVYAADVTDLDAMREVVDHIDATGNMLRGVVHCAMHLDDALLTELSGDRLASVMAPKIAGAAVLDLLLRDRECDLFLMYSSETSTFGNVKQAPYAAGNLYLEALVRRRRREGRAGLAVAWGAVGEAGYVARNGLGQSLAAIGFGLLRPSEAFSAAEELLGDGAEVAGVVRSDMGRLKKVLPSVSSPRLSQLVPEQAEDGDLDQEELLRTLSQMPSEEATAYLTEILAKLLAGILQMDVAQIDPHLRLDSYGMDSLMGTELLVILNRRFGVDIPPMELLRSSTGTLTDVARTVYLRLGLRPADGSASTTPSIPHQAGSTTAEAVSTPVA</sequence>
<evidence type="ECO:0000256" key="7">
    <source>
        <dbReference type="ARBA" id="ARBA00023268"/>
    </source>
</evidence>
<dbReference type="Gene3D" id="3.30.70.3290">
    <property type="match status" value="1"/>
</dbReference>
<evidence type="ECO:0000256" key="5">
    <source>
        <dbReference type="ARBA" id="ARBA00022857"/>
    </source>
</evidence>
<dbReference type="InterPro" id="IPR001227">
    <property type="entry name" value="Ac_transferase_dom_sf"/>
</dbReference>
<protein>
    <submittedName>
        <fullName evidence="14">Type I polyketide synthase</fullName>
    </submittedName>
</protein>
<dbReference type="InterPro" id="IPR029063">
    <property type="entry name" value="SAM-dependent_MTases_sf"/>
</dbReference>
<dbReference type="PROSITE" id="PS52019">
    <property type="entry name" value="PKS_MFAS_DH"/>
    <property type="match status" value="1"/>
</dbReference>
<feature type="active site" description="Proton donor; for dehydratase activity" evidence="9">
    <location>
        <position position="1107"/>
    </location>
</feature>
<dbReference type="Pfam" id="PF00550">
    <property type="entry name" value="PP-binding"/>
    <property type="match status" value="1"/>
</dbReference>
<dbReference type="InterPro" id="IPR020841">
    <property type="entry name" value="PKS_Beta-ketoAc_synthase_dom"/>
</dbReference>
<keyword evidence="15" id="KW-1185">Reference proteome</keyword>
<dbReference type="Pfam" id="PF02801">
    <property type="entry name" value="Ketoacyl-synt_C"/>
    <property type="match status" value="1"/>
</dbReference>
<evidence type="ECO:0000256" key="2">
    <source>
        <dbReference type="ARBA" id="ARBA00022450"/>
    </source>
</evidence>
<dbReference type="InterPro" id="IPR049552">
    <property type="entry name" value="PKS_DH_N"/>
</dbReference>
<evidence type="ECO:0000256" key="6">
    <source>
        <dbReference type="ARBA" id="ARBA00023194"/>
    </source>
</evidence>
<dbReference type="SMART" id="SM00827">
    <property type="entry name" value="PKS_AT"/>
    <property type="match status" value="1"/>
</dbReference>
<dbReference type="InterPro" id="IPR020806">
    <property type="entry name" value="PKS_PP-bd"/>
</dbReference>
<feature type="domain" description="Carrier" evidence="11">
    <location>
        <begin position="2433"/>
        <end position="2512"/>
    </location>
</feature>
<organism evidence="14 15">
    <name type="scientific">Streptomyces enissocaesilis</name>
    <dbReference type="NCBI Taxonomy" id="332589"/>
    <lineage>
        <taxon>Bacteria</taxon>
        <taxon>Bacillati</taxon>
        <taxon>Actinomycetota</taxon>
        <taxon>Actinomycetes</taxon>
        <taxon>Kitasatosporales</taxon>
        <taxon>Streptomycetaceae</taxon>
        <taxon>Streptomyces</taxon>
        <taxon>Streptomyces rochei group</taxon>
    </lineage>
</organism>
<dbReference type="Pfam" id="PF00109">
    <property type="entry name" value="ketoacyl-synt"/>
    <property type="match status" value="1"/>
</dbReference>
<dbReference type="SUPFAM" id="SSF47336">
    <property type="entry name" value="ACP-like"/>
    <property type="match status" value="1"/>
</dbReference>
<dbReference type="InterPro" id="IPR014030">
    <property type="entry name" value="Ketoacyl_synth_N"/>
</dbReference>
<dbReference type="SUPFAM" id="SSF53901">
    <property type="entry name" value="Thiolase-like"/>
    <property type="match status" value="1"/>
</dbReference>
<evidence type="ECO:0000259" key="13">
    <source>
        <dbReference type="PROSITE" id="PS52019"/>
    </source>
</evidence>
<dbReference type="InterPro" id="IPR036736">
    <property type="entry name" value="ACP-like_sf"/>
</dbReference>
<evidence type="ECO:0000256" key="10">
    <source>
        <dbReference type="SAM" id="MobiDB-lite"/>
    </source>
</evidence>
<dbReference type="PROSITE" id="PS52004">
    <property type="entry name" value="KS3_2"/>
    <property type="match status" value="1"/>
</dbReference>
<dbReference type="SMART" id="SM01294">
    <property type="entry name" value="PKS_PP_betabranch"/>
    <property type="match status" value="1"/>
</dbReference>
<dbReference type="Pfam" id="PF00107">
    <property type="entry name" value="ADH_zinc_N"/>
    <property type="match status" value="1"/>
</dbReference>
<dbReference type="SMART" id="SM00826">
    <property type="entry name" value="PKS_DH"/>
    <property type="match status" value="1"/>
</dbReference>
<evidence type="ECO:0000313" key="14">
    <source>
        <dbReference type="EMBL" id="GAA2973261.1"/>
    </source>
</evidence>
<evidence type="ECO:0000256" key="8">
    <source>
        <dbReference type="ARBA" id="ARBA00023315"/>
    </source>
</evidence>
<dbReference type="InterPro" id="IPR042104">
    <property type="entry name" value="PKS_dehydratase_sf"/>
</dbReference>
<feature type="active site" description="Proton acceptor; for dehydratase activity" evidence="9">
    <location>
        <position position="946"/>
    </location>
</feature>
<dbReference type="EMBL" id="BAAAUD010000111">
    <property type="protein sequence ID" value="GAA2973261.1"/>
    <property type="molecule type" value="Genomic_DNA"/>
</dbReference>
<dbReference type="Gene3D" id="3.40.50.150">
    <property type="entry name" value="Vaccinia Virus protein VP39"/>
    <property type="match status" value="1"/>
</dbReference>
<dbReference type="Pfam" id="PF14765">
    <property type="entry name" value="PS-DH"/>
    <property type="match status" value="1"/>
</dbReference>
<keyword evidence="2" id="KW-0596">Phosphopantetheine</keyword>
<dbReference type="InterPro" id="IPR020807">
    <property type="entry name" value="PKS_DH"/>
</dbReference>
<feature type="domain" description="PKS/mFAS DH" evidence="13">
    <location>
        <begin position="917"/>
        <end position="1190"/>
    </location>
</feature>
<evidence type="ECO:0000256" key="9">
    <source>
        <dbReference type="PROSITE-ProRule" id="PRU01363"/>
    </source>
</evidence>
<dbReference type="Gene3D" id="3.40.50.720">
    <property type="entry name" value="NAD(P)-binding Rossmann-like Domain"/>
    <property type="match status" value="3"/>
</dbReference>
<dbReference type="Proteomes" id="UP001500403">
    <property type="component" value="Unassembled WGS sequence"/>
</dbReference>
<keyword evidence="8" id="KW-0012">Acyltransferase</keyword>
<accession>A0ABN3XNG7</accession>
<reference evidence="14 15" key="1">
    <citation type="journal article" date="2019" name="Int. J. Syst. Evol. Microbiol.">
        <title>The Global Catalogue of Microorganisms (GCM) 10K type strain sequencing project: providing services to taxonomists for standard genome sequencing and annotation.</title>
        <authorList>
            <consortium name="The Broad Institute Genomics Platform"/>
            <consortium name="The Broad Institute Genome Sequencing Center for Infectious Disease"/>
            <person name="Wu L."/>
            <person name="Ma J."/>
        </authorList>
    </citation>
    <scope>NUCLEOTIDE SEQUENCE [LARGE SCALE GENOMIC DNA]</scope>
    <source>
        <strain evidence="14 15">JCM 9088</strain>
    </source>
</reference>
<feature type="domain" description="Ketosynthase family 3 (KS3)" evidence="12">
    <location>
        <begin position="11"/>
        <end position="436"/>
    </location>
</feature>
<evidence type="ECO:0000313" key="15">
    <source>
        <dbReference type="Proteomes" id="UP001500403"/>
    </source>
</evidence>
<dbReference type="InterPro" id="IPR020843">
    <property type="entry name" value="ER"/>
</dbReference>
<dbReference type="Pfam" id="PF16197">
    <property type="entry name" value="KAsynt_C_assoc"/>
    <property type="match status" value="1"/>
</dbReference>
<dbReference type="SUPFAM" id="SSF55048">
    <property type="entry name" value="Probable ACP-binding domain of malonyl-CoA ACP transacylase"/>
    <property type="match status" value="1"/>
</dbReference>
<evidence type="ECO:0000256" key="4">
    <source>
        <dbReference type="ARBA" id="ARBA00022679"/>
    </source>
</evidence>
<dbReference type="Gene3D" id="1.10.1200.10">
    <property type="entry name" value="ACP-like"/>
    <property type="match status" value="1"/>
</dbReference>
<dbReference type="InterPro" id="IPR006162">
    <property type="entry name" value="Ppantetheine_attach_site"/>
</dbReference>
<dbReference type="Pfam" id="PF00698">
    <property type="entry name" value="Acyl_transf_1"/>
    <property type="match status" value="1"/>
</dbReference>
<dbReference type="InterPro" id="IPR013154">
    <property type="entry name" value="ADH-like_N"/>
</dbReference>
<dbReference type="Gene3D" id="3.90.180.10">
    <property type="entry name" value="Medium-chain alcohol dehydrogenases, catalytic domain"/>
    <property type="match status" value="1"/>
</dbReference>
<dbReference type="Pfam" id="PF08240">
    <property type="entry name" value="ADH_N"/>
    <property type="match status" value="1"/>
</dbReference>
<dbReference type="CDD" id="cd05195">
    <property type="entry name" value="enoyl_red"/>
    <property type="match status" value="1"/>
</dbReference>
<evidence type="ECO:0000256" key="1">
    <source>
        <dbReference type="ARBA" id="ARBA00004792"/>
    </source>
</evidence>
<evidence type="ECO:0000259" key="12">
    <source>
        <dbReference type="PROSITE" id="PS52004"/>
    </source>
</evidence>
<dbReference type="InterPro" id="IPR013217">
    <property type="entry name" value="Methyltransf_12"/>
</dbReference>
<dbReference type="PROSITE" id="PS50075">
    <property type="entry name" value="CARRIER"/>
    <property type="match status" value="1"/>
</dbReference>
<dbReference type="InterPro" id="IPR018201">
    <property type="entry name" value="Ketoacyl_synth_AS"/>
</dbReference>
<dbReference type="Gene3D" id="3.40.47.10">
    <property type="match status" value="1"/>
</dbReference>